<feature type="region of interest" description="Disordered" evidence="1">
    <location>
        <begin position="336"/>
        <end position="365"/>
    </location>
</feature>
<evidence type="ECO:0008006" key="4">
    <source>
        <dbReference type="Google" id="ProtNLM"/>
    </source>
</evidence>
<evidence type="ECO:0000313" key="3">
    <source>
        <dbReference type="Proteomes" id="UP000647133"/>
    </source>
</evidence>
<proteinExistence type="predicted"/>
<comment type="caution">
    <text evidence="2">The sequence shown here is derived from an EMBL/GenBank/DDBJ whole genome shotgun (WGS) entry which is preliminary data.</text>
</comment>
<dbReference type="RefSeq" id="WP_192011542.1">
    <property type="nucleotide sequence ID" value="NZ_JACYTQ010000007.1"/>
</dbReference>
<dbReference type="PROSITE" id="PS51257">
    <property type="entry name" value="PROKAR_LIPOPROTEIN"/>
    <property type="match status" value="1"/>
</dbReference>
<evidence type="ECO:0000313" key="2">
    <source>
        <dbReference type="EMBL" id="MBD8490674.1"/>
    </source>
</evidence>
<keyword evidence="3" id="KW-1185">Reference proteome</keyword>
<gene>
    <name evidence="2" type="ORF">IFO69_18120</name>
</gene>
<dbReference type="EMBL" id="JACYTQ010000007">
    <property type="protein sequence ID" value="MBD8490674.1"/>
    <property type="molecule type" value="Genomic_DNA"/>
</dbReference>
<sequence>MKTVRKTKYIFLLALLLGSCQYEFPEIPNTEPDAGGADFSKFIAVGNSLTAGYMDGALYNRSQQNSFAVILGEQFKFVGGADFNVPNINSQNGFFTMGPNGPLGRLVLTMAPGTGSIGPAPIGPGDLPSAYSGDKTALNNFGVPGITIGQALTPLTGGPNSESNPAFSPMYARFASNPGTSTLIGDAAAALANGGTFFSFWLGGNDVLGYAIEGASDPSILTSDSDFQARLTAALGSLLNANPTANGIIMNLPTLNILPYFNLVPYNALPLSQSDADQANQGYALYNGGLAQAAGLGLISEDEKQYRTISFTAGQNAFVIEDESLTDLSALGLPSIRQSKPEDKTTLPLSQALGQPSAAHPNGQRGVSFPVEDNFMLIPNEQEEISAKIQSFNAMITAAANSNAERMLLIDIAAYFEQIRNGEVSEGGVGLNISISPPNGAISVDGIHPNGRAHAFISNFIIDKINSKWQATIPKVNPNAYVGNDLPR</sequence>
<name>A0ABR9AQ23_9BACT</name>
<dbReference type="Proteomes" id="UP000647133">
    <property type="component" value="Unassembled WGS sequence"/>
</dbReference>
<organism evidence="2 3">
    <name type="scientific">Echinicola arenosa</name>
    <dbReference type="NCBI Taxonomy" id="2774144"/>
    <lineage>
        <taxon>Bacteria</taxon>
        <taxon>Pseudomonadati</taxon>
        <taxon>Bacteroidota</taxon>
        <taxon>Cytophagia</taxon>
        <taxon>Cytophagales</taxon>
        <taxon>Cyclobacteriaceae</taxon>
        <taxon>Echinicola</taxon>
    </lineage>
</organism>
<accession>A0ABR9AQ23</accession>
<protein>
    <recommendedName>
        <fullName evidence="4">G-D-S-L family lipolytic protein</fullName>
    </recommendedName>
</protein>
<dbReference type="InterPro" id="IPR036514">
    <property type="entry name" value="SGNH_hydro_sf"/>
</dbReference>
<reference evidence="2 3" key="1">
    <citation type="submission" date="2020-09" db="EMBL/GenBank/DDBJ databases">
        <title>Echinicola sp. CAU 1574 isolated from sand of Sido Beach.</title>
        <authorList>
            <person name="Kim W."/>
        </authorList>
    </citation>
    <scope>NUCLEOTIDE SEQUENCE [LARGE SCALE GENOMIC DNA]</scope>
    <source>
        <strain evidence="2 3">CAU 1574</strain>
    </source>
</reference>
<evidence type="ECO:0000256" key="1">
    <source>
        <dbReference type="SAM" id="MobiDB-lite"/>
    </source>
</evidence>
<dbReference type="SUPFAM" id="SSF52266">
    <property type="entry name" value="SGNH hydrolase"/>
    <property type="match status" value="2"/>
</dbReference>
<dbReference type="Gene3D" id="3.40.50.1110">
    <property type="entry name" value="SGNH hydrolase"/>
    <property type="match status" value="2"/>
</dbReference>